<sequence length="1020" mass="110773">MNRTPWFVNPRLILGLICIVCLAGVGGWFSAPEQEDPTFPYRNGLIVLNASGLEAESLAQRYIRPLERVLAQIDEIQAYSAQVKHGTASLDIELKETVYNTDQVWQRIKESIAPIRQSNPTLSMTIMDRVQDTQGIFLSVRSQGDLLQERQLAIALRDQLLALSTVRNAQLVGDPGQQIAVAFSQQTLQQTGITPLQIAQRIAAANNTDSVASLTGDRANLILSPVAQLDSTDELKNTLIATAQGQQLPLYTVADVHYRTDPKARESFWVDGQQQLGVAVTLVPNRIRIAKAGEQITQLVEQFNQIHGAETVSIELFQPKWAKKRKDALMQSLMLSLIAIAAILFIFLSASGAASVCIAVVAITLSSIAAFSAMDGVLHQMTIAGLILSLGLMVDNCIVVAERFNRHISSGTNPLHSAIQSIHELWRPLCAATVTTIAAFLPMLMAKGSVADFIASIPVMVILCIVASYAIALTLVPLLNRYLPVRKLGASRWQQQLQQRLEQGALALSQFTLQHKALTLVAAFGLCAGLMSLPQADGEFFPKTNRNQAIVDVELPMGSHKLYTASILNQIAEDISARADVQRTLVFNGFSGPRFYYNLAQKPDESHIGRVVLTAQANTDMAQLVEQLNTSLQKAYPEAVLRARELGQGPPLESTVVMWLSGEDYDVLRRAGEEVFAMLKTDARFEAPGKDYAVPVPQLTMTFDQQRLSQFGLTESQLNDYLAWRSAGLTMTQVSFNDEPTAVVLYDPNSSHDNMDMMNTGVLTSLIDKPVPVHALADIQVLGQPALLERRNGVPVVKLISEVAPGVDETELLTELTPALTAIAQRYGLKLEFGGEMAESGEANNALVKTLPVGALLLFIALILQFNSLRLTLLVMLSIPFAVIGAPAMLSLAQVPFGFMSVLGILALTGIVVNNAILLIDGTLLYVQAGQNTQVAIMLSVQNRVRPVIVTSVTTIVGMLPLTSASSPLWPPLAWAVIGGLITSTILVLVVIPVLLQLLLPKCSKHSSADVPRLVNICTE</sequence>
<evidence type="ECO:0000313" key="3">
    <source>
        <dbReference type="Proteomes" id="UP000036850"/>
    </source>
</evidence>
<evidence type="ECO:0000313" key="2">
    <source>
        <dbReference type="EMBL" id="KNC68976.1"/>
    </source>
</evidence>
<dbReference type="GO" id="GO:0005886">
    <property type="term" value="C:plasma membrane"/>
    <property type="evidence" value="ECO:0007669"/>
    <property type="project" value="TreeGrafter"/>
</dbReference>
<keyword evidence="1" id="KW-0472">Membrane</keyword>
<protein>
    <recommendedName>
        <fullName evidence="4">AcrB/AcrD/AcrF family protein</fullName>
    </recommendedName>
</protein>
<feature type="transmembrane region" description="Helical" evidence="1">
    <location>
        <begin position="948"/>
        <end position="967"/>
    </location>
</feature>
<name>A0A0L0EX14_9GAMM</name>
<feature type="transmembrane region" description="Helical" evidence="1">
    <location>
        <begin position="871"/>
        <end position="893"/>
    </location>
</feature>
<dbReference type="Gene3D" id="3.30.70.1320">
    <property type="entry name" value="Multidrug efflux transporter AcrB pore domain like"/>
    <property type="match status" value="1"/>
</dbReference>
<dbReference type="Pfam" id="PF00873">
    <property type="entry name" value="ACR_tran"/>
    <property type="match status" value="1"/>
</dbReference>
<feature type="transmembrane region" description="Helical" evidence="1">
    <location>
        <begin position="457"/>
        <end position="479"/>
    </location>
</feature>
<feature type="transmembrane region" description="Helical" evidence="1">
    <location>
        <begin position="973"/>
        <end position="996"/>
    </location>
</feature>
<dbReference type="SUPFAM" id="SSF82866">
    <property type="entry name" value="Multidrug efflux transporter AcrB transmembrane domain"/>
    <property type="match status" value="2"/>
</dbReference>
<dbReference type="AlphaFoldDB" id="A0A0L0EX14"/>
<accession>A0A0L0EX14</accession>
<feature type="transmembrane region" description="Helical" evidence="1">
    <location>
        <begin position="383"/>
        <end position="404"/>
    </location>
</feature>
<dbReference type="GO" id="GO:0042910">
    <property type="term" value="F:xenobiotic transmembrane transporter activity"/>
    <property type="evidence" value="ECO:0007669"/>
    <property type="project" value="TreeGrafter"/>
</dbReference>
<feature type="transmembrane region" description="Helical" evidence="1">
    <location>
        <begin position="333"/>
        <end position="363"/>
    </location>
</feature>
<dbReference type="InterPro" id="IPR027463">
    <property type="entry name" value="AcrB_DN_DC_subdom"/>
</dbReference>
<feature type="transmembrane region" description="Helical" evidence="1">
    <location>
        <begin position="899"/>
        <end position="927"/>
    </location>
</feature>
<keyword evidence="1" id="KW-0812">Transmembrane</keyword>
<dbReference type="Gene3D" id="3.30.70.1440">
    <property type="entry name" value="Multidrug efflux transporter AcrB pore domain"/>
    <property type="match status" value="1"/>
</dbReference>
<dbReference type="SUPFAM" id="SSF82714">
    <property type="entry name" value="Multidrug efflux transporter AcrB TolC docking domain, DN and DC subdomains"/>
    <property type="match status" value="2"/>
</dbReference>
<dbReference type="PATRIC" id="fig|43658.6.peg.4912"/>
<comment type="caution">
    <text evidence="2">The sequence shown here is derived from an EMBL/GenBank/DDBJ whole genome shotgun (WGS) entry which is preliminary data.</text>
</comment>
<dbReference type="Gene3D" id="3.30.2090.10">
    <property type="entry name" value="Multidrug efflux transporter AcrB TolC docking domain, DN and DC subdomains"/>
    <property type="match status" value="2"/>
</dbReference>
<dbReference type="PANTHER" id="PTHR32063">
    <property type="match status" value="1"/>
</dbReference>
<organism evidence="2 3">
    <name type="scientific">Pseudoalteromonas rubra</name>
    <dbReference type="NCBI Taxonomy" id="43658"/>
    <lineage>
        <taxon>Bacteria</taxon>
        <taxon>Pseudomonadati</taxon>
        <taxon>Pseudomonadota</taxon>
        <taxon>Gammaproteobacteria</taxon>
        <taxon>Alteromonadales</taxon>
        <taxon>Pseudoalteromonadaceae</taxon>
        <taxon>Pseudoalteromonas</taxon>
    </lineage>
</organism>
<reference evidence="3" key="1">
    <citation type="submission" date="2015-07" db="EMBL/GenBank/DDBJ databases">
        <title>Draft genome sequence of a Pseudoalteromonas rubra strain, OCN096, isolated from Kaneohe Bay, Oahu, Hawaii.</title>
        <authorList>
            <person name="Beurmann S."/>
            <person name="Ushijima B."/>
            <person name="Belcaid M."/>
            <person name="Callahan S.M."/>
            <person name="Aeby G.S."/>
        </authorList>
    </citation>
    <scope>NUCLEOTIDE SEQUENCE [LARGE SCALE GENOMIC DNA]</scope>
    <source>
        <strain evidence="3">OCN096</strain>
    </source>
</reference>
<dbReference type="PANTHER" id="PTHR32063:SF18">
    <property type="entry name" value="CATION EFFLUX SYSTEM PROTEIN"/>
    <property type="match status" value="1"/>
</dbReference>
<dbReference type="PRINTS" id="PR00702">
    <property type="entry name" value="ACRIFLAVINRP"/>
</dbReference>
<dbReference type="SUPFAM" id="SSF82693">
    <property type="entry name" value="Multidrug efflux transporter AcrB pore domain, PN1, PN2, PC1 and PC2 subdomains"/>
    <property type="match status" value="1"/>
</dbReference>
<feature type="transmembrane region" description="Helical" evidence="1">
    <location>
        <begin position="846"/>
        <end position="864"/>
    </location>
</feature>
<dbReference type="OrthoDB" id="9757940at2"/>
<dbReference type="InterPro" id="IPR001036">
    <property type="entry name" value="Acrflvin-R"/>
</dbReference>
<dbReference type="Gene3D" id="1.20.1640.10">
    <property type="entry name" value="Multidrug efflux transporter AcrB transmembrane domain"/>
    <property type="match status" value="2"/>
</dbReference>
<feature type="transmembrane region" description="Helical" evidence="1">
    <location>
        <begin position="12"/>
        <end position="31"/>
    </location>
</feature>
<dbReference type="EMBL" id="LFZX01000006">
    <property type="protein sequence ID" value="KNC68976.1"/>
    <property type="molecule type" value="Genomic_DNA"/>
</dbReference>
<dbReference type="Proteomes" id="UP000036850">
    <property type="component" value="Unassembled WGS sequence"/>
</dbReference>
<keyword evidence="1" id="KW-1133">Transmembrane helix</keyword>
<evidence type="ECO:0008006" key="4">
    <source>
        <dbReference type="Google" id="ProtNLM"/>
    </source>
</evidence>
<dbReference type="Gene3D" id="3.30.70.1430">
    <property type="entry name" value="Multidrug efflux transporter AcrB pore domain"/>
    <property type="match status" value="2"/>
</dbReference>
<proteinExistence type="predicted"/>
<evidence type="ECO:0000256" key="1">
    <source>
        <dbReference type="SAM" id="Phobius"/>
    </source>
</evidence>
<gene>
    <name evidence="2" type="ORF">AC626_01725</name>
</gene>